<comment type="caution">
    <text evidence="2">The sequence shown here is derived from an EMBL/GenBank/DDBJ whole genome shotgun (WGS) entry which is preliminary data.</text>
</comment>
<dbReference type="STRING" id="1328313.DS2_05135"/>
<name>W7QEA5_9ALTE</name>
<dbReference type="RefSeq" id="WP_035013577.1">
    <property type="nucleotide sequence ID" value="NZ_ARZY01000006.1"/>
</dbReference>
<dbReference type="EMBL" id="ARZY01000006">
    <property type="protein sequence ID" value="EWH11214.1"/>
    <property type="molecule type" value="Genomic_DNA"/>
</dbReference>
<dbReference type="eggNOG" id="COG2982">
    <property type="taxonomic scope" value="Bacteria"/>
</dbReference>
<dbReference type="Proteomes" id="UP000019276">
    <property type="component" value="Unassembled WGS sequence"/>
</dbReference>
<accession>W7QEA5</accession>
<evidence type="ECO:0000313" key="3">
    <source>
        <dbReference type="Proteomes" id="UP000019276"/>
    </source>
</evidence>
<organism evidence="2 3">
    <name type="scientific">Catenovulum agarivorans DS-2</name>
    <dbReference type="NCBI Taxonomy" id="1328313"/>
    <lineage>
        <taxon>Bacteria</taxon>
        <taxon>Pseudomonadati</taxon>
        <taxon>Pseudomonadota</taxon>
        <taxon>Gammaproteobacteria</taxon>
        <taxon>Alteromonadales</taxon>
        <taxon>Alteromonadaceae</taxon>
        <taxon>Catenovulum</taxon>
    </lineage>
</organism>
<gene>
    <name evidence="2" type="ORF">DS2_05135</name>
</gene>
<evidence type="ECO:0000256" key="1">
    <source>
        <dbReference type="SAM" id="Coils"/>
    </source>
</evidence>
<keyword evidence="3" id="KW-1185">Reference proteome</keyword>
<proteinExistence type="predicted"/>
<dbReference type="OrthoDB" id="5752177at2"/>
<dbReference type="AlphaFoldDB" id="W7QEA5"/>
<keyword evidence="1" id="KW-0175">Coiled coil</keyword>
<dbReference type="NCBIfam" id="TIGR03545">
    <property type="entry name" value="TIGR03545 family protein"/>
    <property type="match status" value="1"/>
</dbReference>
<feature type="coiled-coil region" evidence="1">
    <location>
        <begin position="165"/>
        <end position="254"/>
    </location>
</feature>
<dbReference type="InterPro" id="IPR019934">
    <property type="entry name" value="CHP03545"/>
</dbReference>
<protein>
    <recommendedName>
        <fullName evidence="4">TIGR03545 family protein</fullName>
    </recommendedName>
</protein>
<reference evidence="2 3" key="1">
    <citation type="journal article" date="2014" name="Genome Announc.">
        <title>Draft Genome Sequence of the Agar-Degrading Bacterium Catenovulum sp. Strain DS-2, Isolated from Intestines of Haliotis diversicolor.</title>
        <authorList>
            <person name="Shan D."/>
            <person name="Li X."/>
            <person name="Gu Z."/>
            <person name="Wei G."/>
            <person name="Gao Z."/>
            <person name="Shao Z."/>
        </authorList>
    </citation>
    <scope>NUCLEOTIDE SEQUENCE [LARGE SCALE GENOMIC DNA]</scope>
    <source>
        <strain evidence="2 3">DS-2</strain>
    </source>
</reference>
<sequence length="587" mass="65563">MKKYLRWQGFVGFIAVIALLAACVYVFAGTLIKFAIEQAGKHYYGAEINVAEVNINWSPVSMEIVGLQVTDKQNPNNNVVEFANAIAAIDLWQYLLGKTLITDLQVTQLQFDSQRAQVGEIYLADEQASEQVQDDQPSKIDEVKASIPDVKTLLNNSELITVEKAKALQLAVDEEKSKIKAIQAQLPDKTKLKQYEAKIKRLTDAEVSNIEDLAQLKQQLDELKAEIKQDKAILKAAKDQLSDSNAKLKHASKALKDAPAQDWQQVKETYQLETFEAEDLAHILFGESARSYYQYAEKAYQVLKPFINKGQDSAESTVESVGQFIHFDEENPIPDWIIEQGKIELLNAKGTIWLTLEDIHVQHWKKTGASRLTAYSDSFAQGSLQGKVDYWVAEDSSITSEADWQFDQLKVAKDTSSNAKFSLQQTVLTGKGEMAYQAGSLDANTVLDLIQPEFSTSSSSRWMKQVIAALNQQEAIPAEINLTGPVSSPSFNINSALDNIVKDSVKASANAELDKLKAEYQSQLNAKMADKLDMSEQQLAQIGDLSDWIDDTEGSLQKLLDAKIDSFKEKQKDKLKDKVKDKLSKFF</sequence>
<dbReference type="PROSITE" id="PS51257">
    <property type="entry name" value="PROKAR_LIPOPROTEIN"/>
    <property type="match status" value="1"/>
</dbReference>
<evidence type="ECO:0008006" key="4">
    <source>
        <dbReference type="Google" id="ProtNLM"/>
    </source>
</evidence>
<evidence type="ECO:0000313" key="2">
    <source>
        <dbReference type="EMBL" id="EWH11214.1"/>
    </source>
</evidence>